<evidence type="ECO:0000256" key="14">
    <source>
        <dbReference type="RuleBase" id="RU003474"/>
    </source>
</evidence>
<feature type="binding site" evidence="12">
    <location>
        <position position="110"/>
    </location>
    <ligand>
        <name>Zn(2+)</name>
        <dbReference type="ChEBI" id="CHEBI:29105"/>
        <label>2</label>
    </ligand>
</feature>
<evidence type="ECO:0000259" key="15">
    <source>
        <dbReference type="PROSITE" id="PS51133"/>
    </source>
</evidence>
<evidence type="ECO:0000256" key="10">
    <source>
        <dbReference type="ARBA" id="ARBA00063449"/>
    </source>
</evidence>
<comment type="subcellular location">
    <subcellularLocation>
        <location evidence="1">Nucleus</location>
        <location evidence="1">Nucleolus</location>
    </subcellularLocation>
</comment>
<feature type="binding site" evidence="12">
    <location>
        <position position="30"/>
    </location>
    <ligand>
        <name>Zn(2+)</name>
        <dbReference type="ChEBI" id="CHEBI:29105"/>
        <label>1</label>
    </ligand>
</feature>
<reference evidence="17" key="1">
    <citation type="journal article" date="2018" name="Nat. Microbiol.">
        <title>Leveraging single-cell genomics to expand the fungal tree of life.</title>
        <authorList>
            <person name="Ahrendt S.R."/>
            <person name="Quandt C.A."/>
            <person name="Ciobanu D."/>
            <person name="Clum A."/>
            <person name="Salamov A."/>
            <person name="Andreopoulos B."/>
            <person name="Cheng J.F."/>
            <person name="Woyke T."/>
            <person name="Pelin A."/>
            <person name="Henrissat B."/>
            <person name="Reynolds N.K."/>
            <person name="Benny G.L."/>
            <person name="Smith M.E."/>
            <person name="James T.Y."/>
            <person name="Grigoriev I.V."/>
        </authorList>
    </citation>
    <scope>NUCLEOTIDE SEQUENCE [LARGE SCALE GENOMIC DNA]</scope>
    <source>
        <strain evidence="17">RSA 468</strain>
    </source>
</reference>
<keyword evidence="7 11" id="KW-0804">Transcription</keyword>
<dbReference type="PROSITE" id="PS51133">
    <property type="entry name" value="ZF_TFIIS_2"/>
    <property type="match status" value="1"/>
</dbReference>
<evidence type="ECO:0000256" key="5">
    <source>
        <dbReference type="ARBA" id="ARBA00022771"/>
    </source>
</evidence>
<sequence length="117" mass="13375">MSAAFRYCSECNNLLYPKDDRASRVLMFACRNCRHSEVAKSNCVYRHEIKHAPSEQTMVITDLSSDPTLPRTNSIPCPKCGHNEAVFFQTQSRSADSRMTLFYVCCNKNCSHRWTSA</sequence>
<dbReference type="GO" id="GO:0005730">
    <property type="term" value="C:nucleolus"/>
    <property type="evidence" value="ECO:0007669"/>
    <property type="project" value="UniProtKB-SubCell"/>
</dbReference>
<dbReference type="PANTHER" id="PTHR11239">
    <property type="entry name" value="DNA-DIRECTED RNA POLYMERASE"/>
    <property type="match status" value="1"/>
</dbReference>
<dbReference type="EMBL" id="ML002380">
    <property type="protein sequence ID" value="RKP38321.1"/>
    <property type="molecule type" value="Genomic_DNA"/>
</dbReference>
<evidence type="ECO:0000256" key="7">
    <source>
        <dbReference type="ARBA" id="ARBA00023163"/>
    </source>
</evidence>
<gene>
    <name evidence="16" type="ORF">BJ085DRAFT_20098</name>
</gene>
<evidence type="ECO:0000256" key="4">
    <source>
        <dbReference type="ARBA" id="ARBA00022723"/>
    </source>
</evidence>
<comment type="subunit">
    <text evidence="2">Component of the RNA polymerase II (Pol II) complex consisting of 12 subunits.</text>
</comment>
<evidence type="ECO:0000256" key="12">
    <source>
        <dbReference type="PIRSR" id="PIRSR005586-1"/>
    </source>
</evidence>
<feature type="domain" description="TFIIS-type" evidence="15">
    <location>
        <begin position="73"/>
        <end position="115"/>
    </location>
</feature>
<dbReference type="SMART" id="SM00661">
    <property type="entry name" value="RPOL9"/>
    <property type="match status" value="1"/>
</dbReference>
<keyword evidence="3 11" id="KW-0240">DNA-directed RNA polymerase</keyword>
<dbReference type="GO" id="GO:0000419">
    <property type="term" value="C:RNA polymerase V complex"/>
    <property type="evidence" value="ECO:0007669"/>
    <property type="project" value="UniProtKB-ARBA"/>
</dbReference>
<dbReference type="InterPro" id="IPR001529">
    <property type="entry name" value="Zn_ribbon_RPB9"/>
</dbReference>
<protein>
    <recommendedName>
        <fullName evidence="11">DNA-directed RNA polymerase subunit</fullName>
    </recommendedName>
</protein>
<evidence type="ECO:0000256" key="13">
    <source>
        <dbReference type="PIRSR" id="PIRSR005586-2"/>
    </source>
</evidence>
<feature type="binding site" evidence="12">
    <location>
        <position position="11"/>
    </location>
    <ligand>
        <name>Zn(2+)</name>
        <dbReference type="ChEBI" id="CHEBI:29105"/>
        <label>1</label>
    </ligand>
</feature>
<dbReference type="GO" id="GO:0001193">
    <property type="term" value="P:maintenance of transcriptional fidelity during transcription elongation by RNA polymerase II"/>
    <property type="evidence" value="ECO:0007669"/>
    <property type="project" value="TreeGrafter"/>
</dbReference>
<evidence type="ECO:0000256" key="6">
    <source>
        <dbReference type="ARBA" id="ARBA00022833"/>
    </source>
</evidence>
<dbReference type="GO" id="GO:0006283">
    <property type="term" value="P:transcription-coupled nucleotide-excision repair"/>
    <property type="evidence" value="ECO:0007669"/>
    <property type="project" value="TreeGrafter"/>
</dbReference>
<dbReference type="PROSITE" id="PS01030">
    <property type="entry name" value="RNA_POL_M_15KD"/>
    <property type="match status" value="1"/>
</dbReference>
<dbReference type="Gene3D" id="2.20.25.10">
    <property type="match status" value="2"/>
</dbReference>
<dbReference type="Proteomes" id="UP000268162">
    <property type="component" value="Unassembled WGS sequence"/>
</dbReference>
<dbReference type="GO" id="GO:0003676">
    <property type="term" value="F:nucleic acid binding"/>
    <property type="evidence" value="ECO:0007669"/>
    <property type="project" value="InterPro"/>
</dbReference>
<feature type="binding site" evidence="12">
    <location>
        <position position="77"/>
    </location>
    <ligand>
        <name>Zn(2+)</name>
        <dbReference type="ChEBI" id="CHEBI:29105"/>
        <label>2</label>
    </ligand>
</feature>
<dbReference type="PIRSF" id="PIRSF005586">
    <property type="entry name" value="RNApol_RpoM"/>
    <property type="match status" value="1"/>
</dbReference>
<dbReference type="STRING" id="215637.A0A4P9ZZ13"/>
<feature type="binding site" evidence="12">
    <location>
        <position position="8"/>
    </location>
    <ligand>
        <name>Zn(2+)</name>
        <dbReference type="ChEBI" id="CHEBI:29105"/>
        <label>1</label>
    </ligand>
</feature>
<evidence type="ECO:0000256" key="2">
    <source>
        <dbReference type="ARBA" id="ARBA00011730"/>
    </source>
</evidence>
<dbReference type="GO" id="GO:0008270">
    <property type="term" value="F:zinc ion binding"/>
    <property type="evidence" value="ECO:0007669"/>
    <property type="project" value="UniProtKB-KW"/>
</dbReference>
<name>A0A4P9ZZ13_9FUNG</name>
<keyword evidence="4 12" id="KW-0479">Metal-binding</keyword>
<dbReference type="PANTHER" id="PTHR11239:SF1">
    <property type="entry name" value="DNA-DIRECTED RNA POLYMERASE II SUBUNIT RPB9"/>
    <property type="match status" value="1"/>
</dbReference>
<dbReference type="AlphaFoldDB" id="A0A4P9ZZ13"/>
<evidence type="ECO:0000256" key="1">
    <source>
        <dbReference type="ARBA" id="ARBA00004604"/>
    </source>
</evidence>
<feature type="zinc finger region" description="C4-type" evidence="13">
    <location>
        <begin position="8"/>
        <end position="33"/>
    </location>
</feature>
<feature type="binding site" evidence="12">
    <location>
        <position position="105"/>
    </location>
    <ligand>
        <name>Zn(2+)</name>
        <dbReference type="ChEBI" id="CHEBI:29105"/>
        <label>2</label>
    </ligand>
</feature>
<evidence type="ECO:0000256" key="3">
    <source>
        <dbReference type="ARBA" id="ARBA00022478"/>
    </source>
</evidence>
<dbReference type="SUPFAM" id="SSF57783">
    <property type="entry name" value="Zinc beta-ribbon"/>
    <property type="match status" value="2"/>
</dbReference>
<dbReference type="SMART" id="SM00440">
    <property type="entry name" value="ZnF_C2C2"/>
    <property type="match status" value="1"/>
</dbReference>
<comment type="function">
    <text evidence="9">DNA-dependent RNA polymerase catalyzes the transcription of DNA into RNA using the four ribonucleoside triphosphates as substrates. Component of RNA polymerase II which synthesizes mRNA precursors and many functional non-coding RNAs. Pol II is the central component of the basal RNA polymerase II transcription machinery. It is composed of mobile elements that move relative to each other. Component of RNA polymerases IV and V which mediate short-interfering RNAs (siRNA) accumulation and subsequent RNA-directed DNA methylation-dependent (RdDM) transcriptional gene silencing (TGS) of endogenous repeated sequences, including transposable elements. Required for RNA silencing.</text>
</comment>
<dbReference type="CDD" id="cd10508">
    <property type="entry name" value="Zn-ribbon_RPB9"/>
    <property type="match status" value="1"/>
</dbReference>
<comment type="similarity">
    <text evidence="11 14">Belongs to the archaeal rpoM/eukaryotic RPA12/RPB9/RPC11 RNA polymerase family.</text>
</comment>
<accession>A0A4P9ZZ13</accession>
<dbReference type="Pfam" id="PF02150">
    <property type="entry name" value="Zn_ribbon_RPB9"/>
    <property type="match status" value="1"/>
</dbReference>
<proteinExistence type="inferred from homology"/>
<keyword evidence="17" id="KW-1185">Reference proteome</keyword>
<evidence type="ECO:0000313" key="16">
    <source>
        <dbReference type="EMBL" id="RKP38321.1"/>
    </source>
</evidence>
<keyword evidence="5 13" id="KW-0863">Zinc-finger</keyword>
<dbReference type="FunFam" id="2.20.25.10:FF:000008">
    <property type="entry name" value="DNA-directed RNA polymerase II subunit RPB9"/>
    <property type="match status" value="1"/>
</dbReference>
<comment type="subunit">
    <text evidence="10">Component of the RNA polymerase II, IV and V complexes. Interacts with NRPD1.</text>
</comment>
<dbReference type="FunFam" id="2.20.25.10:FF:000004">
    <property type="entry name" value="DNA-directed RNA polymerase subunit"/>
    <property type="match status" value="1"/>
</dbReference>
<dbReference type="InterPro" id="IPR019761">
    <property type="entry name" value="DNA-dir_RNA_pol-M_15_CS"/>
</dbReference>
<dbReference type="InterPro" id="IPR034012">
    <property type="entry name" value="Zn_ribbon_RPB9_C"/>
</dbReference>
<dbReference type="GO" id="GO:0005665">
    <property type="term" value="C:RNA polymerase II, core complex"/>
    <property type="evidence" value="ECO:0007669"/>
    <property type="project" value="TreeGrafter"/>
</dbReference>
<dbReference type="InterPro" id="IPR001222">
    <property type="entry name" value="Znf_TFIIS"/>
</dbReference>
<dbReference type="GO" id="GO:0003899">
    <property type="term" value="F:DNA-directed RNA polymerase activity"/>
    <property type="evidence" value="ECO:0007669"/>
    <property type="project" value="InterPro"/>
</dbReference>
<evidence type="ECO:0000256" key="9">
    <source>
        <dbReference type="ARBA" id="ARBA00055413"/>
    </source>
</evidence>
<dbReference type="GO" id="GO:0006367">
    <property type="term" value="P:transcription initiation at RNA polymerase II promoter"/>
    <property type="evidence" value="ECO:0007669"/>
    <property type="project" value="TreeGrafter"/>
</dbReference>
<dbReference type="Pfam" id="PF01096">
    <property type="entry name" value="Zn_ribbon_TFIIS"/>
    <property type="match status" value="1"/>
</dbReference>
<feature type="binding site" evidence="12">
    <location>
        <position position="33"/>
    </location>
    <ligand>
        <name>Zn(2+)</name>
        <dbReference type="ChEBI" id="CHEBI:29105"/>
        <label>1</label>
    </ligand>
</feature>
<evidence type="ECO:0000256" key="8">
    <source>
        <dbReference type="ARBA" id="ARBA00023242"/>
    </source>
</evidence>
<evidence type="ECO:0000313" key="17">
    <source>
        <dbReference type="Proteomes" id="UP000268162"/>
    </source>
</evidence>
<evidence type="ECO:0000256" key="11">
    <source>
        <dbReference type="PIRNR" id="PIRNR005586"/>
    </source>
</evidence>
<dbReference type="InterPro" id="IPR012164">
    <property type="entry name" value="Rpa12/Rpb9/Rpc10/TFS"/>
</dbReference>
<organism evidence="16 17">
    <name type="scientific">Dimargaris cristalligena</name>
    <dbReference type="NCBI Taxonomy" id="215637"/>
    <lineage>
        <taxon>Eukaryota</taxon>
        <taxon>Fungi</taxon>
        <taxon>Fungi incertae sedis</taxon>
        <taxon>Zoopagomycota</taxon>
        <taxon>Kickxellomycotina</taxon>
        <taxon>Dimargaritomycetes</taxon>
        <taxon>Dimargaritales</taxon>
        <taxon>Dimargaritaceae</taxon>
        <taxon>Dimargaris</taxon>
    </lineage>
</organism>
<keyword evidence="6 12" id="KW-0862">Zinc</keyword>
<feature type="binding site" evidence="12">
    <location>
        <position position="80"/>
    </location>
    <ligand>
        <name>Zn(2+)</name>
        <dbReference type="ChEBI" id="CHEBI:29105"/>
        <label>2</label>
    </ligand>
</feature>
<keyword evidence="8 11" id="KW-0539">Nucleus</keyword>